<evidence type="ECO:0000313" key="2">
    <source>
        <dbReference type="EMBL" id="PLW07557.1"/>
    </source>
</evidence>
<reference evidence="2 3" key="1">
    <citation type="submission" date="2017-11" db="EMBL/GenBank/DDBJ databases">
        <title>De novo assembly and phasing of dikaryotic genomes from two isolates of Puccinia coronata f. sp. avenae, the causal agent of oat crown rust.</title>
        <authorList>
            <person name="Miller M.E."/>
            <person name="Zhang Y."/>
            <person name="Omidvar V."/>
            <person name="Sperschneider J."/>
            <person name="Schwessinger B."/>
            <person name="Raley C."/>
            <person name="Palmer J.M."/>
            <person name="Garnica D."/>
            <person name="Upadhyaya N."/>
            <person name="Rathjen J."/>
            <person name="Taylor J.M."/>
            <person name="Park R.F."/>
            <person name="Dodds P.N."/>
            <person name="Hirsch C.D."/>
            <person name="Kianian S.F."/>
            <person name="Figueroa M."/>
        </authorList>
    </citation>
    <scope>NUCLEOTIDE SEQUENCE [LARGE SCALE GENOMIC DNA]</scope>
    <source>
        <strain evidence="2">12NC29</strain>
    </source>
</reference>
<evidence type="ECO:0000256" key="1">
    <source>
        <dbReference type="SAM" id="MobiDB-lite"/>
    </source>
</evidence>
<dbReference type="Proteomes" id="UP000235388">
    <property type="component" value="Unassembled WGS sequence"/>
</dbReference>
<proteinExistence type="predicted"/>
<keyword evidence="3" id="KW-1185">Reference proteome</keyword>
<feature type="region of interest" description="Disordered" evidence="1">
    <location>
        <begin position="46"/>
        <end position="94"/>
    </location>
</feature>
<dbReference type="AlphaFoldDB" id="A0A2N5S2T6"/>
<comment type="caution">
    <text evidence="2">The sequence shown here is derived from an EMBL/GenBank/DDBJ whole genome shotgun (WGS) entry which is preliminary data.</text>
</comment>
<sequence>VHIPPATSKPDLDTQAGCAAVSVYPSLPGNTRTNQDLQPNQLRYAADCGQRRGRRHIPARRRHNVDSYAQLRTARSTLKPPKKPKNIRKSENKV</sequence>
<feature type="non-terminal residue" evidence="2">
    <location>
        <position position="1"/>
    </location>
</feature>
<feature type="compositionally biased region" description="Basic residues" evidence="1">
    <location>
        <begin position="51"/>
        <end position="63"/>
    </location>
</feature>
<gene>
    <name evidence="2" type="ORF">PCANC_27898</name>
</gene>
<name>A0A2N5S2T6_9BASI</name>
<accession>A0A2N5S2T6</accession>
<protein>
    <submittedName>
        <fullName evidence="2">Uncharacterized protein</fullName>
    </submittedName>
</protein>
<dbReference type="EMBL" id="PGCJ01001218">
    <property type="protein sequence ID" value="PLW07557.1"/>
    <property type="molecule type" value="Genomic_DNA"/>
</dbReference>
<evidence type="ECO:0000313" key="3">
    <source>
        <dbReference type="Proteomes" id="UP000235388"/>
    </source>
</evidence>
<organism evidence="2 3">
    <name type="scientific">Puccinia coronata f. sp. avenae</name>
    <dbReference type="NCBI Taxonomy" id="200324"/>
    <lineage>
        <taxon>Eukaryota</taxon>
        <taxon>Fungi</taxon>
        <taxon>Dikarya</taxon>
        <taxon>Basidiomycota</taxon>
        <taxon>Pucciniomycotina</taxon>
        <taxon>Pucciniomycetes</taxon>
        <taxon>Pucciniales</taxon>
        <taxon>Pucciniaceae</taxon>
        <taxon>Puccinia</taxon>
    </lineage>
</organism>